<evidence type="ECO:0000313" key="3">
    <source>
        <dbReference type="Proteomes" id="UP001211005"/>
    </source>
</evidence>
<keyword evidence="1" id="KW-0732">Signal</keyword>
<protein>
    <submittedName>
        <fullName evidence="2">Uncharacterized protein</fullName>
    </submittedName>
</protein>
<accession>A0ABY7LRE9</accession>
<reference evidence="2 3" key="1">
    <citation type="submission" date="2022-12" db="EMBL/GenBank/DDBJ databases">
        <title>Hymenobacter canadensis sp. nov. isolated from lake water of the Cambridge Bay, Canada.</title>
        <authorList>
            <person name="Kim W.H."/>
            <person name="Lee Y.M."/>
        </authorList>
    </citation>
    <scope>NUCLEOTIDE SEQUENCE [LARGE SCALE GENOMIC DNA]</scope>
    <source>
        <strain evidence="2 3">PAMC 29467</strain>
    </source>
</reference>
<feature type="chain" id="PRO_5045504925" evidence="1">
    <location>
        <begin position="18"/>
        <end position="186"/>
    </location>
</feature>
<dbReference type="PROSITE" id="PS51257">
    <property type="entry name" value="PROKAR_LIPOPROTEIN"/>
    <property type="match status" value="1"/>
</dbReference>
<organism evidence="2 3">
    <name type="scientific">Hymenobacter canadensis</name>
    <dbReference type="NCBI Taxonomy" id="2999067"/>
    <lineage>
        <taxon>Bacteria</taxon>
        <taxon>Pseudomonadati</taxon>
        <taxon>Bacteroidota</taxon>
        <taxon>Cytophagia</taxon>
        <taxon>Cytophagales</taxon>
        <taxon>Hymenobacteraceae</taxon>
        <taxon>Hymenobacter</taxon>
    </lineage>
</organism>
<dbReference type="EMBL" id="CP114767">
    <property type="protein sequence ID" value="WBA42993.1"/>
    <property type="molecule type" value="Genomic_DNA"/>
</dbReference>
<evidence type="ECO:0000313" key="2">
    <source>
        <dbReference type="EMBL" id="WBA42993.1"/>
    </source>
</evidence>
<proteinExistence type="predicted"/>
<gene>
    <name evidence="2" type="ORF">O3303_05365</name>
</gene>
<evidence type="ECO:0000256" key="1">
    <source>
        <dbReference type="SAM" id="SignalP"/>
    </source>
</evidence>
<dbReference type="Proteomes" id="UP001211005">
    <property type="component" value="Chromosome"/>
</dbReference>
<feature type="signal peptide" evidence="1">
    <location>
        <begin position="1"/>
        <end position="17"/>
    </location>
</feature>
<dbReference type="RefSeq" id="WP_269561040.1">
    <property type="nucleotide sequence ID" value="NZ_CP114767.1"/>
</dbReference>
<keyword evidence="3" id="KW-1185">Reference proteome</keyword>
<sequence length="186" mass="20723">MKFLVFLIGLALLGATACQPPEEEPILLNPTHQAVVAEVYYAIQSAYELSSPDTMRFALRHRFISRHDPRRTLEDAHSFLEGNHIDVPADWPLVITPAAPAVAPPYAITIGQDLLRVVVLTHGDTVRSNINQFLTVSTPIPLPAGQQLVYYEMGHKRNMMSAGFMLLVVEPTGKRRLIAERGTWNN</sequence>
<name>A0ABY7LRE9_9BACT</name>